<feature type="non-terminal residue" evidence="1">
    <location>
        <position position="33"/>
    </location>
</feature>
<protein>
    <submittedName>
        <fullName evidence="1">Uncharacterized protein</fullName>
    </submittedName>
</protein>
<reference evidence="1" key="1">
    <citation type="submission" date="2018-05" db="EMBL/GenBank/DDBJ databases">
        <authorList>
            <person name="Lanie J.A."/>
            <person name="Ng W.-L."/>
            <person name="Kazmierczak K.M."/>
            <person name="Andrzejewski T.M."/>
            <person name="Davidsen T.M."/>
            <person name="Wayne K.J."/>
            <person name="Tettelin H."/>
            <person name="Glass J.I."/>
            <person name="Rusch D."/>
            <person name="Podicherti R."/>
            <person name="Tsui H.-C.T."/>
            <person name="Winkler M.E."/>
        </authorList>
    </citation>
    <scope>NUCLEOTIDE SEQUENCE</scope>
</reference>
<gene>
    <name evidence="1" type="ORF">METZ01_LOCUS394597</name>
</gene>
<accession>A0A382V5H4</accession>
<dbReference type="AlphaFoldDB" id="A0A382V5H4"/>
<dbReference type="EMBL" id="UINC01149335">
    <property type="protein sequence ID" value="SVD41743.1"/>
    <property type="molecule type" value="Genomic_DNA"/>
</dbReference>
<proteinExistence type="predicted"/>
<evidence type="ECO:0000313" key="1">
    <source>
        <dbReference type="EMBL" id="SVD41743.1"/>
    </source>
</evidence>
<organism evidence="1">
    <name type="scientific">marine metagenome</name>
    <dbReference type="NCBI Taxonomy" id="408172"/>
    <lineage>
        <taxon>unclassified sequences</taxon>
        <taxon>metagenomes</taxon>
        <taxon>ecological metagenomes</taxon>
    </lineage>
</organism>
<name>A0A382V5H4_9ZZZZ</name>
<sequence length="33" mass="3821">MFCDHLNFHLTHLPGFLIGIYLLDGANQMQTLF</sequence>